<protein>
    <submittedName>
        <fullName evidence="3">Uncharacterized protein</fullName>
    </submittedName>
</protein>
<feature type="compositionally biased region" description="Low complexity" evidence="1">
    <location>
        <begin position="347"/>
        <end position="356"/>
    </location>
</feature>
<dbReference type="PANTHER" id="PTHR34587:SF2">
    <property type="entry name" value="G-PROTEIN COUPLED RECEPTORS FAMILY 1 PROFILE DOMAIN-CONTAINING PROTEIN"/>
    <property type="match status" value="1"/>
</dbReference>
<dbReference type="AlphaFoldDB" id="A0AAD7FND6"/>
<sequence>MQFTTAFSALLAVLPLMASVNGLSTRAAAAASAQALQDSLTLDPNIIQTTGTGQEPPVAGQASALTSKNNFANICSLGLPNVPITNGLQLTGGSCNPIPIGNIPSIQNVPSSKFQTPTNGQTLAANTPFNVTLAVKNIQIGTFTAATETYYANPQTLNSAGQIIGHTHIVIEQIDSLASTTVTDPLKFAFFKGVDDAADGNGQVTVPVTAGLAAGVYRMGTIMSSATHQPVIVAVAQHGIVDDVIYMTVSDSGAAAASGAGAAAAASGANNAGAAAGSAAAGSAAAGSAAAGSAGKAAAAAAASSSAAAAAAASTGAAAATAAPATAAAASKGTATANKGAAAATAAKGTAANKGGFSKGGFGKGKRFSRSRL</sequence>
<evidence type="ECO:0000256" key="2">
    <source>
        <dbReference type="SAM" id="SignalP"/>
    </source>
</evidence>
<feature type="signal peptide" evidence="2">
    <location>
        <begin position="1"/>
        <end position="22"/>
    </location>
</feature>
<dbReference type="InterPro" id="IPR053216">
    <property type="entry name" value="Appressorial_penetr-assoc"/>
</dbReference>
<dbReference type="EMBL" id="JARKIF010000009">
    <property type="protein sequence ID" value="KAJ7630403.1"/>
    <property type="molecule type" value="Genomic_DNA"/>
</dbReference>
<keyword evidence="4" id="KW-1185">Reference proteome</keyword>
<feature type="compositionally biased region" description="Basic residues" evidence="1">
    <location>
        <begin position="364"/>
        <end position="373"/>
    </location>
</feature>
<reference evidence="3" key="1">
    <citation type="submission" date="2023-03" db="EMBL/GenBank/DDBJ databases">
        <title>Massive genome expansion in bonnet fungi (Mycena s.s.) driven by repeated elements and novel gene families across ecological guilds.</title>
        <authorList>
            <consortium name="Lawrence Berkeley National Laboratory"/>
            <person name="Harder C.B."/>
            <person name="Miyauchi S."/>
            <person name="Viragh M."/>
            <person name="Kuo A."/>
            <person name="Thoen E."/>
            <person name="Andreopoulos B."/>
            <person name="Lu D."/>
            <person name="Skrede I."/>
            <person name="Drula E."/>
            <person name="Henrissat B."/>
            <person name="Morin E."/>
            <person name="Kohler A."/>
            <person name="Barry K."/>
            <person name="LaButti K."/>
            <person name="Morin E."/>
            <person name="Salamov A."/>
            <person name="Lipzen A."/>
            <person name="Mereny Z."/>
            <person name="Hegedus B."/>
            <person name="Baldrian P."/>
            <person name="Stursova M."/>
            <person name="Weitz H."/>
            <person name="Taylor A."/>
            <person name="Grigoriev I.V."/>
            <person name="Nagy L.G."/>
            <person name="Martin F."/>
            <person name="Kauserud H."/>
        </authorList>
    </citation>
    <scope>NUCLEOTIDE SEQUENCE</scope>
    <source>
        <strain evidence="3">9284</strain>
    </source>
</reference>
<evidence type="ECO:0000313" key="4">
    <source>
        <dbReference type="Proteomes" id="UP001221142"/>
    </source>
</evidence>
<evidence type="ECO:0000313" key="3">
    <source>
        <dbReference type="EMBL" id="KAJ7630403.1"/>
    </source>
</evidence>
<feature type="chain" id="PRO_5042084224" evidence="2">
    <location>
        <begin position="23"/>
        <end position="373"/>
    </location>
</feature>
<dbReference type="PANTHER" id="PTHR34587">
    <property type="entry name" value="VWFA DOMAIN-CONTAINING PROTEIN"/>
    <property type="match status" value="1"/>
</dbReference>
<name>A0AAD7FND6_9AGAR</name>
<gene>
    <name evidence="3" type="ORF">FB45DRAFT_915401</name>
</gene>
<accession>A0AAD7FND6</accession>
<keyword evidence="2" id="KW-0732">Signal</keyword>
<proteinExistence type="predicted"/>
<feature type="region of interest" description="Disordered" evidence="1">
    <location>
        <begin position="347"/>
        <end position="373"/>
    </location>
</feature>
<evidence type="ECO:0000256" key="1">
    <source>
        <dbReference type="SAM" id="MobiDB-lite"/>
    </source>
</evidence>
<organism evidence="3 4">
    <name type="scientific">Roridomyces roridus</name>
    <dbReference type="NCBI Taxonomy" id="1738132"/>
    <lineage>
        <taxon>Eukaryota</taxon>
        <taxon>Fungi</taxon>
        <taxon>Dikarya</taxon>
        <taxon>Basidiomycota</taxon>
        <taxon>Agaricomycotina</taxon>
        <taxon>Agaricomycetes</taxon>
        <taxon>Agaricomycetidae</taxon>
        <taxon>Agaricales</taxon>
        <taxon>Marasmiineae</taxon>
        <taxon>Mycenaceae</taxon>
        <taxon>Roridomyces</taxon>
    </lineage>
</organism>
<comment type="caution">
    <text evidence="3">The sequence shown here is derived from an EMBL/GenBank/DDBJ whole genome shotgun (WGS) entry which is preliminary data.</text>
</comment>
<dbReference type="Proteomes" id="UP001221142">
    <property type="component" value="Unassembled WGS sequence"/>
</dbReference>